<reference evidence="3 4" key="1">
    <citation type="submission" date="2015-11" db="EMBL/GenBank/DDBJ databases">
        <title>Draft Genome Sequence of the Strain BR 10303 (Bradyrhizobium sp.) isolated from nodules of Centrolobium paraense.</title>
        <authorList>
            <person name="Zelli J.E."/>
            <person name="Simoes-Araujo J.L."/>
            <person name="Barauna A.C."/>
            <person name="Silva K."/>
        </authorList>
    </citation>
    <scope>NUCLEOTIDE SEQUENCE [LARGE SCALE GENOMIC DNA]</scope>
    <source>
        <strain evidence="3 4">BR 10303</strain>
    </source>
</reference>
<dbReference type="InterPro" id="IPR029046">
    <property type="entry name" value="LolA/LolB/LppX"/>
</dbReference>
<comment type="caution">
    <text evidence="3">The sequence shown here is derived from an EMBL/GenBank/DDBJ whole genome shotgun (WGS) entry which is preliminary data.</text>
</comment>
<name>A0A109K4F6_9BRAD</name>
<dbReference type="Gene3D" id="2.50.20.10">
    <property type="entry name" value="Lipoprotein localisation LolA/LolB/LppX"/>
    <property type="match status" value="1"/>
</dbReference>
<dbReference type="Pfam" id="PF09865">
    <property type="entry name" value="DUF2092"/>
    <property type="match status" value="1"/>
</dbReference>
<evidence type="ECO:0000313" key="3">
    <source>
        <dbReference type="EMBL" id="KWV60398.1"/>
    </source>
</evidence>
<dbReference type="SUPFAM" id="SSF89392">
    <property type="entry name" value="Prokaryotic lipoproteins and lipoprotein localization factors"/>
    <property type="match status" value="1"/>
</dbReference>
<gene>
    <name evidence="3" type="ORF">AS156_28785</name>
</gene>
<sequence length="262" mass="28210">MITLALVRRIFAPGVVLCAAILAGGANAQGDDAVPILKRMSAYIGGRSTIQATFDSDIEVVTDDLQKVQFASSGQVILSRPDKLRASRTGGYADVELVFDGKKVTVFGKNIDAYAQADFSGNVDQLIDKMRSEFGIEAPGADLLLSRSFDDLMTGVYDAKHVGRGVIEGVECEHLAFRSSDTDWQIWIEAGTNPVPRKFVITSKTVTGAPQYTLRIRDWKTNSQPPADAFAFQPAAEAKQVVFGSLVNIDEVPPGSPQGGKK</sequence>
<dbReference type="Proteomes" id="UP000057737">
    <property type="component" value="Unassembled WGS sequence"/>
</dbReference>
<organism evidence="3 4">
    <name type="scientific">Bradyrhizobium macuxiense</name>
    <dbReference type="NCBI Taxonomy" id="1755647"/>
    <lineage>
        <taxon>Bacteria</taxon>
        <taxon>Pseudomonadati</taxon>
        <taxon>Pseudomonadota</taxon>
        <taxon>Alphaproteobacteria</taxon>
        <taxon>Hyphomicrobiales</taxon>
        <taxon>Nitrobacteraceae</taxon>
        <taxon>Bradyrhizobium</taxon>
    </lineage>
</organism>
<evidence type="ECO:0000256" key="1">
    <source>
        <dbReference type="ARBA" id="ARBA00022729"/>
    </source>
</evidence>
<dbReference type="EMBL" id="LNCU01000019">
    <property type="protein sequence ID" value="KWV60398.1"/>
    <property type="molecule type" value="Genomic_DNA"/>
</dbReference>
<accession>A0A109K4F6</accession>
<dbReference type="InterPro" id="IPR019207">
    <property type="entry name" value="DUF2092"/>
</dbReference>
<dbReference type="OrthoDB" id="116979at2"/>
<proteinExistence type="predicted"/>
<dbReference type="PIRSF" id="PIRSF012443">
    <property type="entry name" value="UCP012443"/>
    <property type="match status" value="1"/>
</dbReference>
<evidence type="ECO:0008006" key="5">
    <source>
        <dbReference type="Google" id="ProtNLM"/>
    </source>
</evidence>
<dbReference type="AlphaFoldDB" id="A0A109K4F6"/>
<evidence type="ECO:0000256" key="2">
    <source>
        <dbReference type="SAM" id="SignalP"/>
    </source>
</evidence>
<evidence type="ECO:0000313" key="4">
    <source>
        <dbReference type="Proteomes" id="UP000057737"/>
    </source>
</evidence>
<protein>
    <recommendedName>
        <fullName evidence="5">DUF2092 domain-containing protein</fullName>
    </recommendedName>
</protein>
<keyword evidence="4" id="KW-1185">Reference proteome</keyword>
<feature type="chain" id="PRO_5007137472" description="DUF2092 domain-containing protein" evidence="2">
    <location>
        <begin position="29"/>
        <end position="262"/>
    </location>
</feature>
<dbReference type="RefSeq" id="WP_066500308.1">
    <property type="nucleotide sequence ID" value="NZ_LNCU01000019.1"/>
</dbReference>
<feature type="signal peptide" evidence="2">
    <location>
        <begin position="1"/>
        <end position="28"/>
    </location>
</feature>
<keyword evidence="1 2" id="KW-0732">Signal</keyword>